<evidence type="ECO:0000256" key="1">
    <source>
        <dbReference type="ARBA" id="ARBA00023015"/>
    </source>
</evidence>
<proteinExistence type="predicted"/>
<comment type="caution">
    <text evidence="6">The sequence shown here is derived from an EMBL/GenBank/DDBJ whole genome shotgun (WGS) entry which is preliminary data.</text>
</comment>
<dbReference type="InterPro" id="IPR009057">
    <property type="entry name" value="Homeodomain-like_sf"/>
</dbReference>
<reference evidence="6 7" key="1">
    <citation type="submission" date="2020-07" db="EMBL/GenBank/DDBJ databases">
        <title>Genomic Encyclopedia of Type Strains, Phase IV (KMG-IV): sequencing the most valuable type-strain genomes for metagenomic binning, comparative biology and taxonomic classification.</title>
        <authorList>
            <person name="Goeker M."/>
        </authorList>
    </citation>
    <scope>NUCLEOTIDE SEQUENCE [LARGE SCALE GENOMIC DNA]</scope>
    <source>
        <strain evidence="6 7">DSM 29043</strain>
    </source>
</reference>
<feature type="domain" description="HTH tetR-type" evidence="5">
    <location>
        <begin position="14"/>
        <end position="74"/>
    </location>
</feature>
<keyword evidence="7" id="KW-1185">Reference proteome</keyword>
<dbReference type="PANTHER" id="PTHR30055:SF234">
    <property type="entry name" value="HTH-TYPE TRANSCRIPTIONAL REGULATOR BETI"/>
    <property type="match status" value="1"/>
</dbReference>
<dbReference type="AlphaFoldDB" id="A0A7Z0BTX5"/>
<accession>A0A7Z0BTX5</accession>
<evidence type="ECO:0000256" key="2">
    <source>
        <dbReference type="ARBA" id="ARBA00023125"/>
    </source>
</evidence>
<evidence type="ECO:0000256" key="3">
    <source>
        <dbReference type="ARBA" id="ARBA00023163"/>
    </source>
</evidence>
<dbReference type="SUPFAM" id="SSF46689">
    <property type="entry name" value="Homeodomain-like"/>
    <property type="match status" value="1"/>
</dbReference>
<dbReference type="PROSITE" id="PS50977">
    <property type="entry name" value="HTH_TETR_2"/>
    <property type="match status" value="1"/>
</dbReference>
<evidence type="ECO:0000259" key="5">
    <source>
        <dbReference type="PROSITE" id="PS50977"/>
    </source>
</evidence>
<dbReference type="PRINTS" id="PR00455">
    <property type="entry name" value="HTHTETR"/>
</dbReference>
<feature type="DNA-binding region" description="H-T-H motif" evidence="4">
    <location>
        <begin position="37"/>
        <end position="56"/>
    </location>
</feature>
<dbReference type="Pfam" id="PF00440">
    <property type="entry name" value="TetR_N"/>
    <property type="match status" value="1"/>
</dbReference>
<evidence type="ECO:0000256" key="4">
    <source>
        <dbReference type="PROSITE-ProRule" id="PRU00335"/>
    </source>
</evidence>
<dbReference type="GO" id="GO:0000976">
    <property type="term" value="F:transcription cis-regulatory region binding"/>
    <property type="evidence" value="ECO:0007669"/>
    <property type="project" value="TreeGrafter"/>
</dbReference>
<dbReference type="EMBL" id="JACBZF010000001">
    <property type="protein sequence ID" value="NYH93712.1"/>
    <property type="molecule type" value="Genomic_DNA"/>
</dbReference>
<dbReference type="Gene3D" id="1.10.357.10">
    <property type="entry name" value="Tetracycline Repressor, domain 2"/>
    <property type="match status" value="1"/>
</dbReference>
<sequence length="213" mass="23737">MSDAFAQPQQDRSRDAMRRIVVAAVDLFSAQGFEATRVSDIAKRAGVPVGTVYQRFQDKEALLTSIVTAYRACRMREIGELCTSREAHAASPRQLVELHLDIVFSAFTCDAGLLRMLERRRLEDPTVHKDQSDANEVVASLVADRLAEKLPGRDEGELRRQVLYLHSIVRGAVVWSTLPVGGELGRGLKVTDVDFAREALLMALRYLRIAEEA</sequence>
<organism evidence="6 7">
    <name type="scientific">Novosphingobium marinum</name>
    <dbReference type="NCBI Taxonomy" id="1514948"/>
    <lineage>
        <taxon>Bacteria</taxon>
        <taxon>Pseudomonadati</taxon>
        <taxon>Pseudomonadota</taxon>
        <taxon>Alphaproteobacteria</taxon>
        <taxon>Sphingomonadales</taxon>
        <taxon>Sphingomonadaceae</taxon>
        <taxon>Novosphingobium</taxon>
    </lineage>
</organism>
<dbReference type="InterPro" id="IPR001647">
    <property type="entry name" value="HTH_TetR"/>
</dbReference>
<dbReference type="GO" id="GO:0003700">
    <property type="term" value="F:DNA-binding transcription factor activity"/>
    <property type="evidence" value="ECO:0007669"/>
    <property type="project" value="TreeGrafter"/>
</dbReference>
<keyword evidence="3" id="KW-0804">Transcription</keyword>
<dbReference type="InterPro" id="IPR050109">
    <property type="entry name" value="HTH-type_TetR-like_transc_reg"/>
</dbReference>
<dbReference type="RefSeq" id="WP_229735439.1">
    <property type="nucleotide sequence ID" value="NZ_BMGF01000001.1"/>
</dbReference>
<keyword evidence="1" id="KW-0805">Transcription regulation</keyword>
<dbReference type="PANTHER" id="PTHR30055">
    <property type="entry name" value="HTH-TYPE TRANSCRIPTIONAL REGULATOR RUTR"/>
    <property type="match status" value="1"/>
</dbReference>
<gene>
    <name evidence="6" type="ORF">FHS75_000017</name>
</gene>
<evidence type="ECO:0000313" key="7">
    <source>
        <dbReference type="Proteomes" id="UP000522081"/>
    </source>
</evidence>
<evidence type="ECO:0000313" key="6">
    <source>
        <dbReference type="EMBL" id="NYH93712.1"/>
    </source>
</evidence>
<protein>
    <submittedName>
        <fullName evidence="6">AcrR family transcriptional regulator</fullName>
    </submittedName>
</protein>
<keyword evidence="2 4" id="KW-0238">DNA-binding</keyword>
<dbReference type="Proteomes" id="UP000522081">
    <property type="component" value="Unassembled WGS sequence"/>
</dbReference>
<name>A0A7Z0BTX5_9SPHN</name>